<dbReference type="EMBL" id="PYMO01000010">
    <property type="protein sequence ID" value="PSU24808.1"/>
    <property type="molecule type" value="Genomic_DNA"/>
</dbReference>
<feature type="signal peptide" evidence="1">
    <location>
        <begin position="1"/>
        <end position="27"/>
    </location>
</feature>
<sequence>MPLPYYLRSFPLVIILSTLIISTNANATATATKQKCSQLTSIVDKTICASPELAKINHQLEQQYAQLKKSHRPVDQMVITNTQNEWQDQIKKQCAKSEYIEGCIRLNFQRQLYEIKYESTALTTVSKRWQRSNFSLREYANTVKSNTKQCPTITSKPTKNITQLIPSQYVYAKSLVNAQCNTVIRVFAGCSILKNNRCNNWQLKLVASDANNQHPYIIGTLTTTNRTGNSGAIFVPYQFSPNGDNLILKAMMGSPGAGGGNINYGYDVIIHNSKQQLSTSTQHYLAPINAHFYANNTRVAYLENSSLLPNYPQPGGGSNNGKLIIKDINTDQVLLTKERIDTSYAIKKINSANHTMTITTTHHRFGRKCPRTADSLDCSSRTTIEEKIALP</sequence>
<dbReference type="EMBL" id="PYMP01000010">
    <property type="protein sequence ID" value="PSU51823.1"/>
    <property type="molecule type" value="Genomic_DNA"/>
</dbReference>
<dbReference type="Proteomes" id="UP000241618">
    <property type="component" value="Unassembled WGS sequence"/>
</dbReference>
<keyword evidence="4" id="KW-1185">Reference proteome</keyword>
<evidence type="ECO:0000256" key="1">
    <source>
        <dbReference type="SAM" id="SignalP"/>
    </source>
</evidence>
<dbReference type="AlphaFoldDB" id="A0A2T3JRW7"/>
<reference evidence="4 5" key="1">
    <citation type="submission" date="2018-03" db="EMBL/GenBank/DDBJ databases">
        <title>Whole genome sequencing of Histamine producing bacteria.</title>
        <authorList>
            <person name="Butler K."/>
        </authorList>
    </citation>
    <scope>NUCLEOTIDE SEQUENCE [LARGE SCALE GENOMIC DNA]</scope>
    <source>
        <strain evidence="3 5">FS-6.1</strain>
        <strain evidence="2 4">FS-6.2</strain>
    </source>
</reference>
<protein>
    <submittedName>
        <fullName evidence="3">Uncharacterized protein</fullName>
    </submittedName>
</protein>
<accession>A0A2T3JRW7</accession>
<evidence type="ECO:0000313" key="4">
    <source>
        <dbReference type="Proteomes" id="UP000241405"/>
    </source>
</evidence>
<evidence type="ECO:0000313" key="5">
    <source>
        <dbReference type="Proteomes" id="UP000241618"/>
    </source>
</evidence>
<feature type="chain" id="PRO_5015442590" evidence="1">
    <location>
        <begin position="28"/>
        <end position="391"/>
    </location>
</feature>
<evidence type="ECO:0000313" key="2">
    <source>
        <dbReference type="EMBL" id="PSU24808.1"/>
    </source>
</evidence>
<name>A0A2T3JRW7_PHOPO</name>
<dbReference type="Proteomes" id="UP000241405">
    <property type="component" value="Unassembled WGS sequence"/>
</dbReference>
<evidence type="ECO:0000313" key="3">
    <source>
        <dbReference type="EMBL" id="PSU51823.1"/>
    </source>
</evidence>
<organism evidence="3 5">
    <name type="scientific">Photobacterium phosphoreum</name>
    <dbReference type="NCBI Taxonomy" id="659"/>
    <lineage>
        <taxon>Bacteria</taxon>
        <taxon>Pseudomonadati</taxon>
        <taxon>Pseudomonadota</taxon>
        <taxon>Gammaproteobacteria</taxon>
        <taxon>Vibrionales</taxon>
        <taxon>Vibrionaceae</taxon>
        <taxon>Photobacterium</taxon>
    </lineage>
</organism>
<comment type="caution">
    <text evidence="3">The sequence shown here is derived from an EMBL/GenBank/DDBJ whole genome shotgun (WGS) entry which is preliminary data.</text>
</comment>
<proteinExistence type="predicted"/>
<keyword evidence="1" id="KW-0732">Signal</keyword>
<gene>
    <name evidence="3" type="ORF">C9J18_11805</name>
    <name evidence="2" type="ORF">CTM96_11290</name>
</gene>